<dbReference type="GO" id="GO:0051013">
    <property type="term" value="P:microtubule severing"/>
    <property type="evidence" value="ECO:0007669"/>
    <property type="project" value="UniProtKB-UniRule"/>
</dbReference>
<dbReference type="InterPro" id="IPR041569">
    <property type="entry name" value="AAA_lid_3"/>
</dbReference>
<name>A0AAD5UMX2_9FUNG</name>
<keyword evidence="3 8" id="KW-0493">Microtubule</keyword>
<feature type="domain" description="AAA+ ATPase" evidence="10">
    <location>
        <begin position="303"/>
        <end position="420"/>
    </location>
</feature>
<dbReference type="Gene3D" id="1.10.8.60">
    <property type="match status" value="1"/>
</dbReference>
<dbReference type="HAMAP" id="MF_03023">
    <property type="entry name" value="Katanin_p60_A1"/>
    <property type="match status" value="1"/>
</dbReference>
<dbReference type="InterPro" id="IPR003593">
    <property type="entry name" value="AAA+_ATPase"/>
</dbReference>
<dbReference type="InterPro" id="IPR028596">
    <property type="entry name" value="KATNA1"/>
</dbReference>
<dbReference type="GO" id="GO:0005874">
    <property type="term" value="C:microtubule"/>
    <property type="evidence" value="ECO:0007669"/>
    <property type="project" value="UniProtKB-KW"/>
</dbReference>
<dbReference type="GO" id="GO:0016887">
    <property type="term" value="F:ATP hydrolysis activity"/>
    <property type="evidence" value="ECO:0007669"/>
    <property type="project" value="InterPro"/>
</dbReference>
<evidence type="ECO:0000313" key="12">
    <source>
        <dbReference type="Proteomes" id="UP001210925"/>
    </source>
</evidence>
<evidence type="ECO:0000256" key="2">
    <source>
        <dbReference type="ARBA" id="ARBA00022490"/>
    </source>
</evidence>
<evidence type="ECO:0000256" key="4">
    <source>
        <dbReference type="ARBA" id="ARBA00022741"/>
    </source>
</evidence>
<comment type="similarity">
    <text evidence="8">Belongs to the AAA ATPase family. Katanin p60 subunit A1 subfamily.</text>
</comment>
<dbReference type="Pfam" id="PF17862">
    <property type="entry name" value="AAA_lid_3"/>
    <property type="match status" value="1"/>
</dbReference>
<comment type="catalytic activity">
    <reaction evidence="8">
        <text>n ATP + n H2O + a microtubule = n ADP + n phosphate + (n+1) alpha/beta tubulin heterodimers.</text>
        <dbReference type="EC" id="5.6.1.1"/>
    </reaction>
</comment>
<dbReference type="InterPro" id="IPR027417">
    <property type="entry name" value="P-loop_NTPase"/>
</dbReference>
<keyword evidence="2 8" id="KW-0963">Cytoplasm</keyword>
<evidence type="ECO:0000313" key="11">
    <source>
        <dbReference type="EMBL" id="KAJ3260327.1"/>
    </source>
</evidence>
<evidence type="ECO:0000256" key="8">
    <source>
        <dbReference type="HAMAP-Rule" id="MF_03023"/>
    </source>
</evidence>
<feature type="compositionally biased region" description="Basic and acidic residues" evidence="9">
    <location>
        <begin position="238"/>
        <end position="249"/>
    </location>
</feature>
<evidence type="ECO:0000256" key="5">
    <source>
        <dbReference type="ARBA" id="ARBA00022840"/>
    </source>
</evidence>
<dbReference type="GO" id="GO:0008568">
    <property type="term" value="F:microtubule severing ATPase activity"/>
    <property type="evidence" value="ECO:0007669"/>
    <property type="project" value="UniProtKB-EC"/>
</dbReference>
<dbReference type="GO" id="GO:0005737">
    <property type="term" value="C:cytoplasm"/>
    <property type="evidence" value="ECO:0007669"/>
    <property type="project" value="UniProtKB-UniRule"/>
</dbReference>
<dbReference type="GO" id="GO:0005524">
    <property type="term" value="F:ATP binding"/>
    <property type="evidence" value="ECO:0007669"/>
    <property type="project" value="UniProtKB-KW"/>
</dbReference>
<dbReference type="GO" id="GO:0008017">
    <property type="term" value="F:microtubule binding"/>
    <property type="evidence" value="ECO:0007669"/>
    <property type="project" value="UniProtKB-UniRule"/>
</dbReference>
<evidence type="ECO:0000256" key="6">
    <source>
        <dbReference type="ARBA" id="ARBA00023212"/>
    </source>
</evidence>
<dbReference type="Gene3D" id="3.40.50.300">
    <property type="entry name" value="P-loop containing nucleotide triphosphate hydrolases"/>
    <property type="match status" value="2"/>
</dbReference>
<organism evidence="11 12">
    <name type="scientific">Boothiomyces macroporosus</name>
    <dbReference type="NCBI Taxonomy" id="261099"/>
    <lineage>
        <taxon>Eukaryota</taxon>
        <taxon>Fungi</taxon>
        <taxon>Fungi incertae sedis</taxon>
        <taxon>Chytridiomycota</taxon>
        <taxon>Chytridiomycota incertae sedis</taxon>
        <taxon>Chytridiomycetes</taxon>
        <taxon>Rhizophydiales</taxon>
        <taxon>Terramycetaceae</taxon>
        <taxon>Boothiomyces</taxon>
    </lineage>
</organism>
<gene>
    <name evidence="8 11" type="primary">KATNA1</name>
    <name evidence="11" type="ORF">HK103_000962</name>
</gene>
<keyword evidence="5 8" id="KW-0067">ATP-binding</keyword>
<keyword evidence="4 8" id="KW-0547">Nucleotide-binding</keyword>
<dbReference type="Pfam" id="PF00004">
    <property type="entry name" value="AAA"/>
    <property type="match status" value="2"/>
</dbReference>
<dbReference type="InterPro" id="IPR050304">
    <property type="entry name" value="MT-severing_AAA_ATPase"/>
</dbReference>
<dbReference type="PANTHER" id="PTHR23074">
    <property type="entry name" value="AAA DOMAIN-CONTAINING"/>
    <property type="match status" value="1"/>
</dbReference>
<evidence type="ECO:0000256" key="1">
    <source>
        <dbReference type="ARBA" id="ARBA00004245"/>
    </source>
</evidence>
<dbReference type="Proteomes" id="UP001210925">
    <property type="component" value="Unassembled WGS sequence"/>
</dbReference>
<evidence type="ECO:0000256" key="9">
    <source>
        <dbReference type="SAM" id="MobiDB-lite"/>
    </source>
</evidence>
<comment type="function">
    <text evidence="8">Severs microtubules in an ATP-dependent manner. Microtubule severing may promote rapid reorganization of cellular microtubule arrays.</text>
</comment>
<protein>
    <recommendedName>
        <fullName evidence="8">Katanin p60 ATPase-containing subunit A1</fullName>
        <shortName evidence="8">Katanin p60 subunit A1</shortName>
        <ecNumber evidence="8">5.6.1.1</ecNumber>
    </recommendedName>
    <alternativeName>
        <fullName evidence="8">p60 katanin</fullName>
    </alternativeName>
</protein>
<dbReference type="FunFam" id="1.10.8.60:FF:000025">
    <property type="entry name" value="Katanin p60 ATPase-containing subunit A1"/>
    <property type="match status" value="1"/>
</dbReference>
<keyword evidence="7 8" id="KW-0413">Isomerase</keyword>
<accession>A0AAD5UMX2</accession>
<keyword evidence="6 8" id="KW-0206">Cytoskeleton</keyword>
<reference evidence="11" key="1">
    <citation type="submission" date="2020-05" db="EMBL/GenBank/DDBJ databases">
        <title>Phylogenomic resolution of chytrid fungi.</title>
        <authorList>
            <person name="Stajich J.E."/>
            <person name="Amses K."/>
            <person name="Simmons R."/>
            <person name="Seto K."/>
            <person name="Myers J."/>
            <person name="Bonds A."/>
            <person name="Quandt C.A."/>
            <person name="Barry K."/>
            <person name="Liu P."/>
            <person name="Grigoriev I."/>
            <person name="Longcore J.E."/>
            <person name="James T.Y."/>
        </authorList>
    </citation>
    <scope>NUCLEOTIDE SEQUENCE</scope>
    <source>
        <strain evidence="11">PLAUS21</strain>
    </source>
</reference>
<proteinExistence type="inferred from homology"/>
<evidence type="ECO:0000256" key="3">
    <source>
        <dbReference type="ARBA" id="ARBA00022701"/>
    </source>
</evidence>
<dbReference type="EMBL" id="JADGKB010000012">
    <property type="protein sequence ID" value="KAJ3260327.1"/>
    <property type="molecule type" value="Genomic_DNA"/>
</dbReference>
<evidence type="ECO:0000259" key="10">
    <source>
        <dbReference type="SMART" id="SM00382"/>
    </source>
</evidence>
<feature type="region of interest" description="Disordered" evidence="9">
    <location>
        <begin position="104"/>
        <end position="249"/>
    </location>
</feature>
<dbReference type="PANTHER" id="PTHR23074:SF19">
    <property type="entry name" value="KATANIN P60 ATPASE-CONTAINING SUBUNIT A1"/>
    <property type="match status" value="1"/>
</dbReference>
<comment type="caution">
    <text evidence="11">The sequence shown here is derived from an EMBL/GenBank/DDBJ whole genome shotgun (WGS) entry which is preliminary data.</text>
</comment>
<dbReference type="SMART" id="SM00382">
    <property type="entry name" value="AAA"/>
    <property type="match status" value="1"/>
</dbReference>
<sequence>MADHIDLLSLPKGSLKLIRITNIKGMRTHGQLRHCSVVHGVDNSKHAAVGFSNSSYSKNMQDGLEKEKLLSIRSELLDEFQVIKDISQELSSFKVVDILQQDRPRALGRRPERSESRNSSAAYDKDVWPAPDPLPPRSVKKKPSIGNRLFIPEEQKTLPSWAREQKDSKSVTKKLSMPNISAKKVPAKPVSRGGSPQPIKKPIRKSASSAMLDKANDEKNKSRSKLSKSDQEEEEESKDGRPEFDGTGYDKDLVEMVKRDILNTSPNVHWTDIAGLREAKALLEEAIVLPLWMPDYFQGIRRPWKGVLMTGPPGTGKTLLAKAVATLLFEMARHYAPSTIFIDEIDSLCSTRGEGSEHEASRRVKSEILMQMDGISAISGTNDADAPPIVMVLAATNFPWHIDEALRRRLEKRIYIPLPDAESRRELLKLNLSTIKIADDVNLDELADKIEGYSGADITNICRDASMMSMRKVIKGKTAEEIKNLPKDALELPLLKEDFEMAIKKIQSSVAQSDLKQYEEWMKEFGSA</sequence>
<dbReference type="InterPro" id="IPR003959">
    <property type="entry name" value="ATPase_AAA_core"/>
</dbReference>
<comment type="subcellular location">
    <subcellularLocation>
        <location evidence="1 8">Cytoplasm</location>
        <location evidence="1 8">Cytoskeleton</location>
    </subcellularLocation>
</comment>
<feature type="binding site" evidence="8">
    <location>
        <begin position="311"/>
        <end position="318"/>
    </location>
    <ligand>
        <name>ATP</name>
        <dbReference type="ChEBI" id="CHEBI:30616"/>
    </ligand>
</feature>
<dbReference type="SUPFAM" id="SSF52540">
    <property type="entry name" value="P-loop containing nucleoside triphosphate hydrolases"/>
    <property type="match status" value="1"/>
</dbReference>
<dbReference type="PROSITE" id="PS00674">
    <property type="entry name" value="AAA"/>
    <property type="match status" value="1"/>
</dbReference>
<keyword evidence="12" id="KW-1185">Reference proteome</keyword>
<dbReference type="InterPro" id="IPR003960">
    <property type="entry name" value="ATPase_AAA_CS"/>
</dbReference>
<dbReference type="AlphaFoldDB" id="A0AAD5UMX2"/>
<evidence type="ECO:0000256" key="7">
    <source>
        <dbReference type="ARBA" id="ARBA00023235"/>
    </source>
</evidence>
<dbReference type="EC" id="5.6.1.1" evidence="8"/>
<feature type="compositionally biased region" description="Basic and acidic residues" evidence="9">
    <location>
        <begin position="104"/>
        <end position="116"/>
    </location>
</feature>